<sequence length="346" mass="36437">MRALTVVPGVPGSLALRDIADPAAGDGDILVETLAVGLCATDADIVDAELGEAPSGSRRLVIGHESLGRVLSSGDSRLRPGDLVVGIVRHPDPVPCPACAAGEWDMCRNGGYTSRGITRLHGFARERWRSTAEALIPVAPRLGRAGVLVEPASVVAKAWEQIERIGGRASFHPGVVVITGAGPVGLLAAMMATQRGYRAHVFDLVTEGPKPDLVRALGARYHTDPGDLPADADIMIECTGSAEVIAGLLDRGGPGAITCLLGMSPGRAVLPVDVAALNRRLVRQNGVVFGSVNANRRHYEAATASLTRADPGWLDRMMTRRVALADYAEAFRRRPGDVKTLIEVAH</sequence>
<evidence type="ECO:0000256" key="2">
    <source>
        <dbReference type="ARBA" id="ARBA00022723"/>
    </source>
</evidence>
<keyword evidence="4" id="KW-0560">Oxidoreductase</keyword>
<dbReference type="RefSeq" id="WP_043525112.1">
    <property type="nucleotide sequence ID" value="NZ_BAABKU010000019.1"/>
</dbReference>
<dbReference type="InterPro" id="IPR013154">
    <property type="entry name" value="ADH-like_N"/>
</dbReference>
<evidence type="ECO:0000259" key="5">
    <source>
        <dbReference type="Pfam" id="PF08240"/>
    </source>
</evidence>
<keyword evidence="3" id="KW-0862">Zinc</keyword>
<dbReference type="STRING" id="1869.MB27_15110"/>
<dbReference type="Pfam" id="PF16912">
    <property type="entry name" value="Glu_dehyd_C"/>
    <property type="match status" value="1"/>
</dbReference>
<feature type="domain" description="Glucose dehydrogenase C-terminal" evidence="6">
    <location>
        <begin position="145"/>
        <end position="343"/>
    </location>
</feature>
<dbReference type="OrthoDB" id="9797931at2"/>
<dbReference type="CDD" id="cd08230">
    <property type="entry name" value="glucose_DH"/>
    <property type="match status" value="1"/>
</dbReference>
<dbReference type="InterPro" id="IPR031640">
    <property type="entry name" value="Glu_dehyd_C"/>
</dbReference>
<evidence type="ECO:0000256" key="4">
    <source>
        <dbReference type="ARBA" id="ARBA00023002"/>
    </source>
</evidence>
<dbReference type="EMBL" id="JRTT01000015">
    <property type="protein sequence ID" value="KHD76848.1"/>
    <property type="molecule type" value="Genomic_DNA"/>
</dbReference>
<dbReference type="InterPro" id="IPR036291">
    <property type="entry name" value="NAD(P)-bd_dom_sf"/>
</dbReference>
<dbReference type="PANTHER" id="PTHR43189:SF2">
    <property type="entry name" value="GLUCOSE 1-DEHYDROGENASE"/>
    <property type="match status" value="1"/>
</dbReference>
<proteinExistence type="predicted"/>
<keyword evidence="8" id="KW-1185">Reference proteome</keyword>
<dbReference type="Gene3D" id="3.90.180.10">
    <property type="entry name" value="Medium-chain alcohol dehydrogenases, catalytic domain"/>
    <property type="match status" value="1"/>
</dbReference>
<comment type="cofactor">
    <cofactor evidence="1">
        <name>Zn(2+)</name>
        <dbReference type="ChEBI" id="CHEBI:29105"/>
    </cofactor>
</comment>
<reference evidence="7 8" key="1">
    <citation type="submission" date="2014-10" db="EMBL/GenBank/DDBJ databases">
        <title>Draft genome sequence of Actinoplanes utahensis NRRL 12052.</title>
        <authorList>
            <person name="Velasco-Bucheli B."/>
            <person name="del Cerro C."/>
            <person name="Hormigo D."/>
            <person name="Garcia J.L."/>
            <person name="Acebal C."/>
            <person name="Arroyo M."/>
            <person name="de la Mata I."/>
        </authorList>
    </citation>
    <scope>NUCLEOTIDE SEQUENCE [LARGE SCALE GENOMIC DNA]</scope>
    <source>
        <strain evidence="7 8">NRRL 12052</strain>
    </source>
</reference>
<dbReference type="PANTHER" id="PTHR43189">
    <property type="entry name" value="ZINC-TYPE ALCOHOL DEHYDROGENASE-LIKE PROTEIN C1198.01-RELATED"/>
    <property type="match status" value="1"/>
</dbReference>
<dbReference type="Proteomes" id="UP000054537">
    <property type="component" value="Unassembled WGS sequence"/>
</dbReference>
<evidence type="ECO:0000313" key="8">
    <source>
        <dbReference type="Proteomes" id="UP000054537"/>
    </source>
</evidence>
<protein>
    <submittedName>
        <fullName evidence="7">Theronine dehydrogenase</fullName>
    </submittedName>
</protein>
<dbReference type="Gene3D" id="3.40.50.720">
    <property type="entry name" value="NAD(P)-binding Rossmann-like Domain"/>
    <property type="match status" value="1"/>
</dbReference>
<dbReference type="SUPFAM" id="SSF51735">
    <property type="entry name" value="NAD(P)-binding Rossmann-fold domains"/>
    <property type="match status" value="1"/>
</dbReference>
<gene>
    <name evidence="7" type="ORF">MB27_15110</name>
</gene>
<dbReference type="AlphaFoldDB" id="A0A0A6UP76"/>
<evidence type="ECO:0000256" key="1">
    <source>
        <dbReference type="ARBA" id="ARBA00001947"/>
    </source>
</evidence>
<keyword evidence="2" id="KW-0479">Metal-binding</keyword>
<accession>A0A0A6UP76</accession>
<organism evidence="7 8">
    <name type="scientific">Actinoplanes utahensis</name>
    <dbReference type="NCBI Taxonomy" id="1869"/>
    <lineage>
        <taxon>Bacteria</taxon>
        <taxon>Bacillati</taxon>
        <taxon>Actinomycetota</taxon>
        <taxon>Actinomycetes</taxon>
        <taxon>Micromonosporales</taxon>
        <taxon>Micromonosporaceae</taxon>
        <taxon>Actinoplanes</taxon>
    </lineage>
</organism>
<name>A0A0A6UP76_ACTUT</name>
<evidence type="ECO:0000256" key="3">
    <source>
        <dbReference type="ARBA" id="ARBA00022833"/>
    </source>
</evidence>
<evidence type="ECO:0000313" key="7">
    <source>
        <dbReference type="EMBL" id="KHD76848.1"/>
    </source>
</evidence>
<dbReference type="SUPFAM" id="SSF50129">
    <property type="entry name" value="GroES-like"/>
    <property type="match status" value="1"/>
</dbReference>
<dbReference type="InterPro" id="IPR011032">
    <property type="entry name" value="GroES-like_sf"/>
</dbReference>
<dbReference type="GO" id="GO:0046872">
    <property type="term" value="F:metal ion binding"/>
    <property type="evidence" value="ECO:0007669"/>
    <property type="project" value="UniProtKB-KW"/>
</dbReference>
<comment type="caution">
    <text evidence="7">The sequence shown here is derived from an EMBL/GenBank/DDBJ whole genome shotgun (WGS) entry which is preliminary data.</text>
</comment>
<dbReference type="eggNOG" id="COG1063">
    <property type="taxonomic scope" value="Bacteria"/>
</dbReference>
<evidence type="ECO:0000259" key="6">
    <source>
        <dbReference type="Pfam" id="PF16912"/>
    </source>
</evidence>
<feature type="domain" description="Alcohol dehydrogenase-like N-terminal" evidence="5">
    <location>
        <begin position="25"/>
        <end position="138"/>
    </location>
</feature>
<dbReference type="GO" id="GO:0016491">
    <property type="term" value="F:oxidoreductase activity"/>
    <property type="evidence" value="ECO:0007669"/>
    <property type="project" value="UniProtKB-KW"/>
</dbReference>
<dbReference type="Pfam" id="PF08240">
    <property type="entry name" value="ADH_N"/>
    <property type="match status" value="1"/>
</dbReference>